<evidence type="ECO:0000313" key="3">
    <source>
        <dbReference type="Proteomes" id="UP000253324"/>
    </source>
</evidence>
<dbReference type="RefSeq" id="WP_114428895.1">
    <property type="nucleotide sequence ID" value="NZ_QPJM01000002.1"/>
</dbReference>
<reference evidence="2 3" key="1">
    <citation type="submission" date="2018-07" db="EMBL/GenBank/DDBJ databases">
        <title>Genomic Encyclopedia of Type Strains, Phase III (KMG-III): the genomes of soil and plant-associated and newly described type strains.</title>
        <authorList>
            <person name="Whitman W."/>
        </authorList>
    </citation>
    <scope>NUCLEOTIDE SEQUENCE [LARGE SCALE GENOMIC DNA]</scope>
    <source>
        <strain evidence="2 3">31-25a</strain>
    </source>
</reference>
<dbReference type="SUPFAM" id="SSF53474">
    <property type="entry name" value="alpha/beta-Hydrolases"/>
    <property type="match status" value="1"/>
</dbReference>
<proteinExistence type="predicted"/>
<feature type="signal peptide" evidence="1">
    <location>
        <begin position="1"/>
        <end position="21"/>
    </location>
</feature>
<keyword evidence="3" id="KW-1185">Reference proteome</keyword>
<keyword evidence="1" id="KW-0732">Signal</keyword>
<comment type="caution">
    <text evidence="2">The sequence shown here is derived from an EMBL/GenBank/DDBJ whole genome shotgun (WGS) entry which is preliminary data.</text>
</comment>
<sequence length="291" mass="32512">MIRYFILGALAFVCLSSPVSALQLEPYKDDLFAYPGILKTGDGGDYVVVDYNEMRDINGRDQVPERRVKQNYISLQPKRSQRDLVVTTSKGPLKVMTVGKLSGASVITIYLHGQGGNRQQGMNDFTFGGNFNRLKNLMDRNGGLYVTPEFSDFGDKGESEVAGVIDYFKAQSPQAKLFVACGSMGGSLCWKLAQDAETSRHISGLIILGSLWDEHFIESASFKRRVPVFFGHGSRDPVFAVEKQQAFYRKIRTSAPGYPARFHRFESGNHGTPIRMTDWRGVLNWMLSASR</sequence>
<evidence type="ECO:0008006" key="4">
    <source>
        <dbReference type="Google" id="ProtNLM"/>
    </source>
</evidence>
<protein>
    <recommendedName>
        <fullName evidence="4">Esterase</fullName>
    </recommendedName>
</protein>
<dbReference type="Proteomes" id="UP000253324">
    <property type="component" value="Unassembled WGS sequence"/>
</dbReference>
<evidence type="ECO:0000256" key="1">
    <source>
        <dbReference type="SAM" id="SignalP"/>
    </source>
</evidence>
<dbReference type="AlphaFoldDB" id="A0A368Z1X5"/>
<name>A0A368Z1X5_9HYPH</name>
<dbReference type="InterPro" id="IPR029058">
    <property type="entry name" value="AB_hydrolase_fold"/>
</dbReference>
<dbReference type="EMBL" id="QPJM01000002">
    <property type="protein sequence ID" value="RCW86411.1"/>
    <property type="molecule type" value="Genomic_DNA"/>
</dbReference>
<feature type="chain" id="PRO_5016968880" description="Esterase" evidence="1">
    <location>
        <begin position="22"/>
        <end position="291"/>
    </location>
</feature>
<evidence type="ECO:0000313" key="2">
    <source>
        <dbReference type="EMBL" id="RCW86411.1"/>
    </source>
</evidence>
<gene>
    <name evidence="2" type="ORF">C7476_102391</name>
</gene>
<accession>A0A368Z1X5</accession>
<organism evidence="2 3">
    <name type="scientific">Phyllobacterium bourgognense</name>
    <dbReference type="NCBI Taxonomy" id="314236"/>
    <lineage>
        <taxon>Bacteria</taxon>
        <taxon>Pseudomonadati</taxon>
        <taxon>Pseudomonadota</taxon>
        <taxon>Alphaproteobacteria</taxon>
        <taxon>Hyphomicrobiales</taxon>
        <taxon>Phyllobacteriaceae</taxon>
        <taxon>Phyllobacterium</taxon>
    </lineage>
</organism>
<dbReference type="OrthoDB" id="9807541at2"/>
<dbReference type="Gene3D" id="3.40.50.1820">
    <property type="entry name" value="alpha/beta hydrolase"/>
    <property type="match status" value="1"/>
</dbReference>